<feature type="region of interest" description="Disordered" evidence="7">
    <location>
        <begin position="356"/>
        <end position="400"/>
    </location>
</feature>
<dbReference type="Proteomes" id="UP001501570">
    <property type="component" value="Unassembled WGS sequence"/>
</dbReference>
<name>A0ABP9S1M3_9ACTN</name>
<comment type="function">
    <text evidence="1">Alpha-L-fucosidase is responsible for hydrolyzing the alpha-1,6-linked fucose joined to the reducing-end N-acetylglucosamine of the carbohydrate moieties of glycoproteins.</text>
</comment>
<evidence type="ECO:0000256" key="4">
    <source>
        <dbReference type="ARBA" id="ARBA00022729"/>
    </source>
</evidence>
<dbReference type="EMBL" id="BAABJQ010000013">
    <property type="protein sequence ID" value="GAA5189758.1"/>
    <property type="molecule type" value="Genomic_DNA"/>
</dbReference>
<gene>
    <name evidence="9" type="ORF">GCM10023322_43180</name>
</gene>
<dbReference type="SMART" id="SM00812">
    <property type="entry name" value="Alpha_L_fucos"/>
    <property type="match status" value="1"/>
</dbReference>
<evidence type="ECO:0000256" key="2">
    <source>
        <dbReference type="ARBA" id="ARBA00007951"/>
    </source>
</evidence>
<dbReference type="InterPro" id="IPR000933">
    <property type="entry name" value="Glyco_hydro_29"/>
</dbReference>
<dbReference type="PRINTS" id="PR00741">
    <property type="entry name" value="GLHYDRLASE29"/>
</dbReference>
<keyword evidence="10" id="KW-1185">Reference proteome</keyword>
<comment type="similarity">
    <text evidence="2">Belongs to the glycosyl hydrolase 29 family.</text>
</comment>
<evidence type="ECO:0000256" key="5">
    <source>
        <dbReference type="ARBA" id="ARBA00022801"/>
    </source>
</evidence>
<evidence type="ECO:0000256" key="3">
    <source>
        <dbReference type="ARBA" id="ARBA00012662"/>
    </source>
</evidence>
<evidence type="ECO:0000259" key="8">
    <source>
        <dbReference type="Pfam" id="PF01120"/>
    </source>
</evidence>
<dbReference type="SUPFAM" id="SSF51445">
    <property type="entry name" value="(Trans)glycosidases"/>
    <property type="match status" value="1"/>
</dbReference>
<feature type="region of interest" description="Disordered" evidence="7">
    <location>
        <begin position="430"/>
        <end position="475"/>
    </location>
</feature>
<accession>A0ABP9S1M3</accession>
<organism evidence="9 10">
    <name type="scientific">Rugosimonospora acidiphila</name>
    <dbReference type="NCBI Taxonomy" id="556531"/>
    <lineage>
        <taxon>Bacteria</taxon>
        <taxon>Bacillati</taxon>
        <taxon>Actinomycetota</taxon>
        <taxon>Actinomycetes</taxon>
        <taxon>Micromonosporales</taxon>
        <taxon>Micromonosporaceae</taxon>
        <taxon>Rugosimonospora</taxon>
    </lineage>
</organism>
<evidence type="ECO:0000313" key="10">
    <source>
        <dbReference type="Proteomes" id="UP001501570"/>
    </source>
</evidence>
<proteinExistence type="inferred from homology"/>
<feature type="domain" description="Glycoside hydrolase family 29 N-terminal" evidence="8">
    <location>
        <begin position="7"/>
        <end position="350"/>
    </location>
</feature>
<evidence type="ECO:0000256" key="7">
    <source>
        <dbReference type="SAM" id="MobiDB-lite"/>
    </source>
</evidence>
<reference evidence="10" key="1">
    <citation type="journal article" date="2019" name="Int. J. Syst. Evol. Microbiol.">
        <title>The Global Catalogue of Microorganisms (GCM) 10K type strain sequencing project: providing services to taxonomists for standard genome sequencing and annotation.</title>
        <authorList>
            <consortium name="The Broad Institute Genomics Platform"/>
            <consortium name="The Broad Institute Genome Sequencing Center for Infectious Disease"/>
            <person name="Wu L."/>
            <person name="Ma J."/>
        </authorList>
    </citation>
    <scope>NUCLEOTIDE SEQUENCE [LARGE SCALE GENOMIC DNA]</scope>
    <source>
        <strain evidence="10">JCM 18304</strain>
    </source>
</reference>
<dbReference type="PANTHER" id="PTHR10030">
    <property type="entry name" value="ALPHA-L-FUCOSIDASE"/>
    <property type="match status" value="1"/>
</dbReference>
<feature type="compositionally biased region" description="Gly residues" evidence="7">
    <location>
        <begin position="390"/>
        <end position="400"/>
    </location>
</feature>
<evidence type="ECO:0000313" key="9">
    <source>
        <dbReference type="EMBL" id="GAA5189758.1"/>
    </source>
</evidence>
<keyword evidence="4" id="KW-0732">Signal</keyword>
<feature type="compositionally biased region" description="Pro residues" evidence="7">
    <location>
        <begin position="363"/>
        <end position="384"/>
    </location>
</feature>
<protein>
    <recommendedName>
        <fullName evidence="3">alpha-L-fucosidase</fullName>
        <ecNumber evidence="3">3.2.1.51</ecNumber>
    </recommendedName>
</protein>
<feature type="compositionally biased region" description="Basic and acidic residues" evidence="7">
    <location>
        <begin position="462"/>
        <end position="475"/>
    </location>
</feature>
<evidence type="ECO:0000256" key="6">
    <source>
        <dbReference type="ARBA" id="ARBA00023295"/>
    </source>
</evidence>
<dbReference type="InterPro" id="IPR017853">
    <property type="entry name" value="GH"/>
</dbReference>
<dbReference type="Pfam" id="PF01120">
    <property type="entry name" value="Alpha_L_fucos"/>
    <property type="match status" value="1"/>
</dbReference>
<keyword evidence="6" id="KW-0326">Glycosidase</keyword>
<dbReference type="Gene3D" id="3.20.20.80">
    <property type="entry name" value="Glycosidases"/>
    <property type="match status" value="1"/>
</dbReference>
<dbReference type="InterPro" id="IPR057739">
    <property type="entry name" value="Glyco_hydro_29_N"/>
</dbReference>
<keyword evidence="5" id="KW-0378">Hydrolase</keyword>
<evidence type="ECO:0000256" key="1">
    <source>
        <dbReference type="ARBA" id="ARBA00004071"/>
    </source>
</evidence>
<dbReference type="PANTHER" id="PTHR10030:SF37">
    <property type="entry name" value="ALPHA-L-FUCOSIDASE-RELATED"/>
    <property type="match status" value="1"/>
</dbReference>
<comment type="caution">
    <text evidence="9">The sequence shown here is derived from an EMBL/GenBank/DDBJ whole genome shotgun (WGS) entry which is preliminary data.</text>
</comment>
<dbReference type="EC" id="3.2.1.51" evidence="3"/>
<sequence>MAAAAPTRHAGDADSMPPWFRDAKLGIFVHWGAYSVPGWAVPLGELGAVDPDEFFVRAPYAEWYANTIRIPGSPAARHHERVHHGAPYDDFLDGWHAERFDPAGWAELFRSIGARYVVLTTKHHDGICLWDAPGTGDRNTVHRGPRRDLVGELSEAVRAAGLRFGAYYSGGLDWSRGDFPPISADEHLATYRPVDDDYARYAGRHVEDLIARYAPDVLWNDINWPDAGKPRLPELFDGYYRAVPEGVVNDRWGIAEADYLTSEYSAHRENESTGRAWEHNRGIGYSFGYNREEAAEHRLTGPALIRHFVDVVVRGGNLLLNVGPRADGSIPEPQRRPLAELGAWLAVNGEAVFGTRPWAGPAGPNPAGPNPAGPNPAGPNPAGPNPATSGPGGPGRLGFTGAGSRLYAHLDGEGPAVTLPLSTSDVGDRPAVELLGHGPIGSRWGPGGLGCELPPPTGDSPRVLRIDRDSKGRHA</sequence>
<dbReference type="RefSeq" id="WP_345632197.1">
    <property type="nucleotide sequence ID" value="NZ_BAABJQ010000013.1"/>
</dbReference>
<dbReference type="InterPro" id="IPR016286">
    <property type="entry name" value="FUC_metazoa-typ"/>
</dbReference>